<name>A0A6S6TH90_9BACT</name>
<organism evidence="3">
    <name type="scientific">uncultured Aureispira sp</name>
    <dbReference type="NCBI Taxonomy" id="1331704"/>
    <lineage>
        <taxon>Bacteria</taxon>
        <taxon>Pseudomonadati</taxon>
        <taxon>Bacteroidota</taxon>
        <taxon>Saprospiria</taxon>
        <taxon>Saprospirales</taxon>
        <taxon>Saprospiraceae</taxon>
        <taxon>Aureispira</taxon>
        <taxon>environmental samples</taxon>
    </lineage>
</organism>
<keyword evidence="2" id="KW-0812">Transmembrane</keyword>
<keyword evidence="2" id="KW-0472">Membrane</keyword>
<evidence type="ECO:0008006" key="4">
    <source>
        <dbReference type="Google" id="ProtNLM"/>
    </source>
</evidence>
<feature type="region of interest" description="Disordered" evidence="1">
    <location>
        <begin position="323"/>
        <end position="358"/>
    </location>
</feature>
<keyword evidence="2" id="KW-1133">Transmembrane helix</keyword>
<sequence length="358" mass="40544">LHCSRLVKSCMNQIKERYQEELASTIETLEVFRLKQLGKTKEVHIYYFIPAVLTVLAIPIYWKVNPIMAFVVFGIAVAIGVQLVTTAVSKPSENYIADFKKQFFTIVAKAAFPKISYQVKKAIPFKLLLSSDLFKQEPSESDGADYFKGVTETGQKFQFSKVKAYKEGEAVFEGFFYEIEMPVNFKSKVIVLPSKGKRSPKSVASLEQLSLKGLTAEGDLVAVANVYPKFEKDFTVYSHSKEMAYHVLVPSIVEGIHEIYKAWNVKPQLSFINNKIYVAIPAPKATFTPNIHESLLDNPNFVLVIEQLTMYFEVVKHLSIKTPKEPTEKKTVKTPRKTPKKKPKKATGNNDFPELELD</sequence>
<gene>
    <name evidence="3" type="ORF">HELGO_WM41071</name>
</gene>
<evidence type="ECO:0000256" key="1">
    <source>
        <dbReference type="SAM" id="MobiDB-lite"/>
    </source>
</evidence>
<dbReference type="Pfam" id="PF11335">
    <property type="entry name" value="DUF3137"/>
    <property type="match status" value="1"/>
</dbReference>
<dbReference type="EMBL" id="CACVAQ010000216">
    <property type="protein sequence ID" value="CAA6814355.1"/>
    <property type="molecule type" value="Genomic_DNA"/>
</dbReference>
<feature type="compositionally biased region" description="Basic residues" evidence="1">
    <location>
        <begin position="332"/>
        <end position="345"/>
    </location>
</feature>
<protein>
    <recommendedName>
        <fullName evidence="4">Galanin</fullName>
    </recommendedName>
</protein>
<evidence type="ECO:0000313" key="3">
    <source>
        <dbReference type="EMBL" id="CAA6814355.1"/>
    </source>
</evidence>
<dbReference type="AlphaFoldDB" id="A0A6S6TH90"/>
<evidence type="ECO:0000256" key="2">
    <source>
        <dbReference type="SAM" id="Phobius"/>
    </source>
</evidence>
<proteinExistence type="predicted"/>
<reference evidence="3" key="1">
    <citation type="submission" date="2020-01" db="EMBL/GenBank/DDBJ databases">
        <authorList>
            <person name="Meier V. D."/>
            <person name="Meier V D."/>
        </authorList>
    </citation>
    <scope>NUCLEOTIDE SEQUENCE</scope>
    <source>
        <strain evidence="3">HLG_WM_MAG_10</strain>
    </source>
</reference>
<feature type="transmembrane region" description="Helical" evidence="2">
    <location>
        <begin position="43"/>
        <end position="62"/>
    </location>
</feature>
<accession>A0A6S6TH90</accession>
<feature type="transmembrane region" description="Helical" evidence="2">
    <location>
        <begin position="68"/>
        <end position="88"/>
    </location>
</feature>
<feature type="non-terminal residue" evidence="3">
    <location>
        <position position="1"/>
    </location>
</feature>
<dbReference type="InterPro" id="IPR021484">
    <property type="entry name" value="DUF3137"/>
</dbReference>